<dbReference type="Pfam" id="PF22874">
    <property type="entry name" value="SBE2_M"/>
    <property type="match status" value="1"/>
</dbReference>
<evidence type="ECO:0008006" key="6">
    <source>
        <dbReference type="Google" id="ProtNLM"/>
    </source>
</evidence>
<feature type="region of interest" description="Disordered" evidence="1">
    <location>
        <begin position="36"/>
        <end position="96"/>
    </location>
</feature>
<feature type="region of interest" description="Disordered" evidence="1">
    <location>
        <begin position="263"/>
        <end position="315"/>
    </location>
</feature>
<dbReference type="OrthoDB" id="289721at2759"/>
<feature type="compositionally biased region" description="Low complexity" evidence="1">
    <location>
        <begin position="301"/>
        <end position="315"/>
    </location>
</feature>
<dbReference type="InterPro" id="IPR053948">
    <property type="entry name" value="SBE2/SBE22_N"/>
</dbReference>
<reference evidence="5" key="1">
    <citation type="submission" date="2016-05" db="EMBL/GenBank/DDBJ databases">
        <title>Comparative genomics of biotechnologically important yeasts.</title>
        <authorList>
            <consortium name="DOE Joint Genome Institute"/>
            <person name="Riley R."/>
            <person name="Haridas S."/>
            <person name="Wolfe K.H."/>
            <person name="Lopes M.R."/>
            <person name="Hittinger C.T."/>
            <person name="Goker M."/>
            <person name="Salamov A."/>
            <person name="Wisecaver J."/>
            <person name="Long T.M."/>
            <person name="Aerts A.L."/>
            <person name="Barry K."/>
            <person name="Choi C."/>
            <person name="Clum A."/>
            <person name="Coughlan A.Y."/>
            <person name="Deshpande S."/>
            <person name="Douglass A.P."/>
            <person name="Hanson S.J."/>
            <person name="Klenk H.-P."/>
            <person name="Labutti K."/>
            <person name="Lapidus A."/>
            <person name="Lindquist E."/>
            <person name="Lipzen A."/>
            <person name="Meier-Kolthoff J.P."/>
            <person name="Ohm R.A."/>
            <person name="Otillar R.P."/>
            <person name="Pangilinan J."/>
            <person name="Peng Y."/>
            <person name="Rokas A."/>
            <person name="Rosa C.A."/>
            <person name="Scheuner C."/>
            <person name="Sibirny A.A."/>
            <person name="Slot J.C."/>
            <person name="Stielow J.B."/>
            <person name="Sun H."/>
            <person name="Kurtzman C.P."/>
            <person name="Blackwell M."/>
            <person name="Grigoriev I.V."/>
            <person name="Jeffries T.W."/>
        </authorList>
    </citation>
    <scope>NUCLEOTIDE SEQUENCE [LARGE SCALE GENOMIC DNA]</scope>
    <source>
        <strain evidence="5">NRRL Y-2460</strain>
    </source>
</reference>
<feature type="compositionally biased region" description="Polar residues" evidence="1">
    <location>
        <begin position="263"/>
        <end position="286"/>
    </location>
</feature>
<feature type="compositionally biased region" description="Low complexity" evidence="1">
    <location>
        <begin position="146"/>
        <end position="171"/>
    </location>
</feature>
<name>A0A1E4TVN1_PACTA</name>
<feature type="domain" description="SBE2/SBE22 middle" evidence="2">
    <location>
        <begin position="433"/>
        <end position="533"/>
    </location>
</feature>
<dbReference type="STRING" id="669874.A0A1E4TVN1"/>
<dbReference type="InterPro" id="IPR053949">
    <property type="entry name" value="SBE2/SBE22_M"/>
</dbReference>
<dbReference type="Pfam" id="PF22876">
    <property type="entry name" value="SBE2_N"/>
    <property type="match status" value="1"/>
</dbReference>
<protein>
    <recommendedName>
        <fullName evidence="6">Rab-GAP TBC domain-containing protein</fullName>
    </recommendedName>
</protein>
<dbReference type="Proteomes" id="UP000094236">
    <property type="component" value="Unassembled WGS sequence"/>
</dbReference>
<evidence type="ECO:0000256" key="1">
    <source>
        <dbReference type="SAM" id="MobiDB-lite"/>
    </source>
</evidence>
<keyword evidence="5" id="KW-1185">Reference proteome</keyword>
<gene>
    <name evidence="4" type="ORF">PACTADRAFT_49273</name>
</gene>
<feature type="compositionally biased region" description="Polar residues" evidence="1">
    <location>
        <begin position="78"/>
        <end position="95"/>
    </location>
</feature>
<feature type="domain" description="SBE2/SBE22 N-terminal" evidence="3">
    <location>
        <begin position="110"/>
        <end position="385"/>
    </location>
</feature>
<feature type="compositionally biased region" description="Low complexity" evidence="1">
    <location>
        <begin position="417"/>
        <end position="429"/>
    </location>
</feature>
<organism evidence="4 5">
    <name type="scientific">Pachysolen tannophilus NRRL Y-2460</name>
    <dbReference type="NCBI Taxonomy" id="669874"/>
    <lineage>
        <taxon>Eukaryota</taxon>
        <taxon>Fungi</taxon>
        <taxon>Dikarya</taxon>
        <taxon>Ascomycota</taxon>
        <taxon>Saccharomycotina</taxon>
        <taxon>Pichiomycetes</taxon>
        <taxon>Pachysolenaceae</taxon>
        <taxon>Pachysolen</taxon>
    </lineage>
</organism>
<evidence type="ECO:0000259" key="3">
    <source>
        <dbReference type="Pfam" id="PF22876"/>
    </source>
</evidence>
<evidence type="ECO:0000313" key="5">
    <source>
        <dbReference type="Proteomes" id="UP000094236"/>
    </source>
</evidence>
<feature type="region of interest" description="Disordered" evidence="1">
    <location>
        <begin position="134"/>
        <end position="209"/>
    </location>
</feature>
<dbReference type="EMBL" id="KV454013">
    <property type="protein sequence ID" value="ODV95825.1"/>
    <property type="molecule type" value="Genomic_DNA"/>
</dbReference>
<sequence>MASSSSSSSNSGNNFNISQVSLQSLKEEDFTDVLFTEELDHHHHHHHQHQQQQHHNSIDAVRGGSPSAVKSYGKYSSRRSMSVQPPSASFSSQPRLGQVGPYGNNFSKSAVGLGINVSRRPSDSVLISLKNAKANGSVNGSGNGSGNESQSNIINNRPISTTSSLSSNSEEASSHNEDDEDGEEPNSRVSSMTSCNSTSSPFSSPANNVSNVRKTSLATASLPALATITDDDKNNNNRIQAAQQAAQQQQHLQKKEQLQLHDLSTPTKQQAPPTLKMSSVPNLRLSNNRKHHSLGLNRRASPSPSSSLLSVQSVQSGSQVTLTPTQKFRLRRQTSRLTLKDIEKNYDDYDSDDEIPNDSIVWNVPMAVGGTANFFANEKTCQSPNLINSMLNSNSVSMPPSPLPGSYFTRPPSIPASSSNSGGNVRNSSPFSPKLQKQPSFQNLSPTAREISSYYESSSTNYFQEELDRRNSNSHAMFQFQQANTQGLDDAKFLSGEKLQRLCSTRPIWLPPKDLKEVNKHEREISKVFAKAAEFELKSKELVKRNAEICALNKARFQDLFLRENIKKKHVHECGMMLFNTDIPNDIKFKMMIKLVKRLDSKFDLAAIISRFKELSSKQNIENISMENSLEIEKIFKQIEIHYPQFKDKNSNFYKKMMVFLKIDAICNDEEIQIYPFITSKLILTELYSNEEIFVLLKIFNHLTIGFANHDNSDLFAAHKVLSNSTIKKYLSVSKDDISLYQVEFETLTFINLLSILPLNLMIKFFDIFLILQDYKLGYALFLTIMRHYHFGFDSLSELVTKDLELDEVNVTNESKEGMEGKTRVKLEIDQDKFYDRMKYYYKKF</sequence>
<accession>A0A1E4TVN1</accession>
<feature type="region of interest" description="Disordered" evidence="1">
    <location>
        <begin position="398"/>
        <end position="443"/>
    </location>
</feature>
<feature type="compositionally biased region" description="Low complexity" evidence="1">
    <location>
        <begin position="187"/>
        <end position="204"/>
    </location>
</feature>
<dbReference type="AlphaFoldDB" id="A0A1E4TVN1"/>
<evidence type="ECO:0000313" key="4">
    <source>
        <dbReference type="EMBL" id="ODV95825.1"/>
    </source>
</evidence>
<evidence type="ECO:0000259" key="2">
    <source>
        <dbReference type="Pfam" id="PF22874"/>
    </source>
</evidence>
<proteinExistence type="predicted"/>